<comment type="subunit">
    <text evidence="2">Homodimer.</text>
</comment>
<protein>
    <recommendedName>
        <fullName evidence="2">Ribose-5-phosphate isomerase A</fullName>
        <ecNumber evidence="2">5.3.1.6</ecNumber>
    </recommendedName>
    <alternativeName>
        <fullName evidence="2">Phosphoriboisomerase A</fullName>
        <shortName evidence="2">PRI</shortName>
    </alternativeName>
</protein>
<feature type="binding site" evidence="2">
    <location>
        <begin position="28"/>
        <end position="31"/>
    </location>
    <ligand>
        <name>substrate</name>
    </ligand>
</feature>
<proteinExistence type="inferred from homology"/>
<dbReference type="Pfam" id="PF06026">
    <property type="entry name" value="Rib_5-P_isom_A"/>
    <property type="match status" value="1"/>
</dbReference>
<feature type="binding site" evidence="2">
    <location>
        <begin position="83"/>
        <end position="86"/>
    </location>
    <ligand>
        <name>substrate</name>
    </ligand>
</feature>
<dbReference type="Proteomes" id="UP000826014">
    <property type="component" value="Chromosome"/>
</dbReference>
<dbReference type="HAMAP" id="MF_00170">
    <property type="entry name" value="Rib_5P_isom_A"/>
    <property type="match status" value="1"/>
</dbReference>
<reference evidence="3 4" key="1">
    <citation type="journal article" date="2022" name="bioRxiv">
        <title>Ecology and evolution of chlamydial symbionts of arthropods.</title>
        <authorList>
            <person name="Halter T."/>
            <person name="Koestlbacher S."/>
            <person name="Collingro A."/>
            <person name="Sixt B.S."/>
            <person name="Toenshoff E.R."/>
            <person name="Hendrickx F."/>
            <person name="Kostanjsek R."/>
            <person name="Horn M."/>
        </authorList>
    </citation>
    <scope>NUCLEOTIDE SEQUENCE [LARGE SCALE GENOMIC DNA]</scope>
    <source>
        <strain evidence="3">W744xW776</strain>
    </source>
</reference>
<dbReference type="PANTHER" id="PTHR11934">
    <property type="entry name" value="RIBOSE-5-PHOSPHATE ISOMERASE"/>
    <property type="match status" value="1"/>
</dbReference>
<feature type="binding site" evidence="2">
    <location>
        <begin position="96"/>
        <end position="99"/>
    </location>
    <ligand>
        <name>substrate</name>
    </ligand>
</feature>
<dbReference type="PANTHER" id="PTHR11934:SF0">
    <property type="entry name" value="RIBOSE-5-PHOSPHATE ISOMERASE"/>
    <property type="match status" value="1"/>
</dbReference>
<feature type="active site" description="Proton acceptor" evidence="2">
    <location>
        <position position="105"/>
    </location>
</feature>
<dbReference type="SUPFAM" id="SSF100950">
    <property type="entry name" value="NagB/RpiA/CoA transferase-like"/>
    <property type="match status" value="1"/>
</dbReference>
<name>A0ABX8V025_9BACT</name>
<dbReference type="InterPro" id="IPR004788">
    <property type="entry name" value="Ribose5P_isomerase_type_A"/>
</dbReference>
<evidence type="ECO:0000256" key="2">
    <source>
        <dbReference type="HAMAP-Rule" id="MF_00170"/>
    </source>
</evidence>
<comment type="function">
    <text evidence="2">Catalyzes the reversible conversion of ribose-5-phosphate to ribulose 5-phosphate.</text>
</comment>
<dbReference type="EC" id="5.3.1.6" evidence="2"/>
<comment type="catalytic activity">
    <reaction evidence="2">
        <text>aldehydo-D-ribose 5-phosphate = D-ribulose 5-phosphate</text>
        <dbReference type="Rhea" id="RHEA:14657"/>
        <dbReference type="ChEBI" id="CHEBI:58121"/>
        <dbReference type="ChEBI" id="CHEBI:58273"/>
        <dbReference type="EC" id="5.3.1.6"/>
    </reaction>
</comment>
<gene>
    <name evidence="2" type="primary">rpiA</name>
    <name evidence="3" type="ORF">RHABOEDO_000736</name>
</gene>
<sequence length="226" mass="25447">MSREEIKKKVGYKAAELIENNMLVGLGTGSTAFYFIERLIQRFHQGLKIEIVASSQQSFTQAKQGGLHLLDIDKLCSLDLTVDGADQIDSQKRMIKGAGGAHVREKIMASMSREMLVIIDESKIVKELGKIKLPVEILPFAARATIHHIEQAGYKGLLRTNADQSLYITDNQNYLFDIYFPTFIAFPEQEHQKLIQIPGVIDTGFFFNLAKRVIIGFFDGQIVIKQ</sequence>
<dbReference type="GO" id="GO:0004751">
    <property type="term" value="F:ribose-5-phosphate isomerase activity"/>
    <property type="evidence" value="ECO:0007669"/>
    <property type="project" value="UniProtKB-EC"/>
</dbReference>
<dbReference type="NCBIfam" id="TIGR00021">
    <property type="entry name" value="rpiA"/>
    <property type="match status" value="1"/>
</dbReference>
<dbReference type="CDD" id="cd01398">
    <property type="entry name" value="RPI_A"/>
    <property type="match status" value="1"/>
</dbReference>
<keyword evidence="4" id="KW-1185">Reference proteome</keyword>
<comment type="similarity">
    <text evidence="2">Belongs to the ribose 5-phosphate isomerase family.</text>
</comment>
<organism evidence="3 4">
    <name type="scientific">Candidatus Rhabdochlamydia oedothoracis</name>
    <dbReference type="NCBI Taxonomy" id="2720720"/>
    <lineage>
        <taxon>Bacteria</taxon>
        <taxon>Pseudomonadati</taxon>
        <taxon>Chlamydiota</taxon>
        <taxon>Chlamydiia</taxon>
        <taxon>Parachlamydiales</taxon>
        <taxon>Candidatus Rhabdochlamydiaceae</taxon>
        <taxon>Candidatus Rhabdochlamydia</taxon>
    </lineage>
</organism>
<keyword evidence="1 2" id="KW-0413">Isomerase</keyword>
<feature type="binding site" evidence="2">
    <location>
        <position position="123"/>
    </location>
    <ligand>
        <name>substrate</name>
    </ligand>
</feature>
<dbReference type="Gene3D" id="3.40.50.1360">
    <property type="match status" value="1"/>
</dbReference>
<dbReference type="InterPro" id="IPR020672">
    <property type="entry name" value="Ribose5P_isomerase_typA_subgr"/>
</dbReference>
<dbReference type="NCBIfam" id="NF001924">
    <property type="entry name" value="PRK00702.1"/>
    <property type="match status" value="1"/>
</dbReference>
<dbReference type="EMBL" id="CP075587">
    <property type="protein sequence ID" value="QYF48553.1"/>
    <property type="molecule type" value="Genomic_DNA"/>
</dbReference>
<dbReference type="RefSeq" id="WP_215216653.1">
    <property type="nucleotide sequence ID" value="NZ_CP075587.1"/>
</dbReference>
<dbReference type="InterPro" id="IPR037171">
    <property type="entry name" value="NagB/RpiA_transferase-like"/>
</dbReference>
<dbReference type="Gene3D" id="3.30.70.260">
    <property type="match status" value="1"/>
</dbReference>
<accession>A0ABX8V025</accession>
<dbReference type="SUPFAM" id="SSF75445">
    <property type="entry name" value="D-ribose-5-phosphate isomerase (RpiA), lid domain"/>
    <property type="match status" value="1"/>
</dbReference>
<evidence type="ECO:0000313" key="3">
    <source>
        <dbReference type="EMBL" id="QYF48553.1"/>
    </source>
</evidence>
<evidence type="ECO:0000313" key="4">
    <source>
        <dbReference type="Proteomes" id="UP000826014"/>
    </source>
</evidence>
<comment type="pathway">
    <text evidence="2">Carbohydrate degradation; pentose phosphate pathway; D-ribose 5-phosphate from D-ribulose 5-phosphate (non-oxidative stage): step 1/1.</text>
</comment>
<evidence type="ECO:0000256" key="1">
    <source>
        <dbReference type="ARBA" id="ARBA00023235"/>
    </source>
</evidence>